<evidence type="ECO:0000313" key="1">
    <source>
        <dbReference type="EMBL" id="RRD31661.1"/>
    </source>
</evidence>
<dbReference type="Proteomes" id="UP000281771">
    <property type="component" value="Unassembled WGS sequence"/>
</dbReference>
<organism evidence="1 2">
    <name type="scientific">Streptococcus minor</name>
    <dbReference type="NCBI Taxonomy" id="229549"/>
    <lineage>
        <taxon>Bacteria</taxon>
        <taxon>Bacillati</taxon>
        <taxon>Bacillota</taxon>
        <taxon>Bacilli</taxon>
        <taxon>Lactobacillales</taxon>
        <taxon>Streptococcaceae</taxon>
        <taxon>Streptococcus</taxon>
    </lineage>
</organism>
<gene>
    <name evidence="1" type="ORF">EII38_05490</name>
</gene>
<accession>A0A3P1VBY5</accession>
<dbReference type="EMBL" id="RQZA01000003">
    <property type="protein sequence ID" value="RRD31661.1"/>
    <property type="molecule type" value="Genomic_DNA"/>
</dbReference>
<keyword evidence="2" id="KW-1185">Reference proteome</keyword>
<dbReference type="AlphaFoldDB" id="A0A3P1VBY5"/>
<comment type="caution">
    <text evidence="1">The sequence shown here is derived from an EMBL/GenBank/DDBJ whole genome shotgun (WGS) entry which is preliminary data.</text>
</comment>
<protein>
    <submittedName>
        <fullName evidence="1">Uncharacterized protein</fullName>
    </submittedName>
</protein>
<proteinExistence type="predicted"/>
<name>A0A3P1VBY5_9STRE</name>
<sequence length="567" mass="66522">MWTKRIRYITNPEQLADYLSSVEHFHDFLIGSFTYDSKSASIRLTIEEDCLAEDFSNAPALIWDLECQGVTDFLMEGMEGLSRWWIYEILYDGSNFQFQLVNGYFSFSAEGISFGIPHNRSTEWHETTTRLQYDYFFQEFEAGMNVDEIAFSFETDEQDILRYIGCSENENPYWAGLSDLPDGGRFKTAKELFEAKIYDGQSLKERWSEVNIYSILSLPLDDWLSYVPHSVETHVYESEDDYGLYINGVRLDGFIDEEGKACPSCGKDTCYLDNYDEHFCPYCNIWMTEDWWDREEVHYLERRPLEPALLWKPSKMLRFCHVQFTTGNKTYTYYCPNRNINKGDWVEVAAGKRNVKKDVQVVDIFTAPANKPPYPLNKIRTVLGKSREWSEMISEKLGNLLSNGLICDLSKEKISVDASMAYDILKTPFGNFWLELNGHPIKMSILANYTNPEDKYYVDGYYRLKPYDPDFVAFQNLIICTDIDFRKARLIDSLGDEHQQGNHWQLDNLDIGIVAHLYSYFEDEVDETILGIPYYQEWDEEFKHLFGFSVVWKYYTSDEDISVWYDM</sequence>
<evidence type="ECO:0000313" key="2">
    <source>
        <dbReference type="Proteomes" id="UP000281771"/>
    </source>
</evidence>
<reference evidence="1 2" key="1">
    <citation type="submission" date="2018-11" db="EMBL/GenBank/DDBJ databases">
        <title>Genomes From Bacteria Associated with the Canine Oral Cavity: a Test Case for Automated Genome-Based Taxonomic Assignment.</title>
        <authorList>
            <person name="Coil D.A."/>
            <person name="Jospin G."/>
            <person name="Darling A.E."/>
            <person name="Wallis C."/>
            <person name="Davis I.J."/>
            <person name="Harris S."/>
            <person name="Eisen J.A."/>
            <person name="Holcombe L.J."/>
            <person name="O'Flynn C."/>
        </authorList>
    </citation>
    <scope>NUCLEOTIDE SEQUENCE [LARGE SCALE GENOMIC DNA]</scope>
    <source>
        <strain evidence="1 2">OH4621_COT-116</strain>
    </source>
</reference>
<dbReference type="RefSeq" id="WP_124776676.1">
    <property type="nucleotide sequence ID" value="NZ_RQZA01000003.1"/>
</dbReference>